<protein>
    <recommendedName>
        <fullName evidence="3">F-box domain-containing protein</fullName>
    </recommendedName>
</protein>
<name>A0A9P6ECK1_9AGAR</name>
<dbReference type="OrthoDB" id="2788229at2759"/>
<sequence length="155" mass="17366">MPKIPQELLNEIISNLWDNDNSLTCCSIAHRRLTSLGQKLLFHSIFILHEFRLQIPGALSAMTRSGISLERLSKNSPHIAGYVKALQISTPSAEDHILIDVNEQIVFEQIINPMAFCAPSLVSLKACSIVCEEECPRLTGLYARRLRGVLQHSFI</sequence>
<organism evidence="1 2">
    <name type="scientific">Crepidotus variabilis</name>
    <dbReference type="NCBI Taxonomy" id="179855"/>
    <lineage>
        <taxon>Eukaryota</taxon>
        <taxon>Fungi</taxon>
        <taxon>Dikarya</taxon>
        <taxon>Basidiomycota</taxon>
        <taxon>Agaricomycotina</taxon>
        <taxon>Agaricomycetes</taxon>
        <taxon>Agaricomycetidae</taxon>
        <taxon>Agaricales</taxon>
        <taxon>Agaricineae</taxon>
        <taxon>Crepidotaceae</taxon>
        <taxon>Crepidotus</taxon>
    </lineage>
</organism>
<proteinExistence type="predicted"/>
<dbReference type="EMBL" id="MU157873">
    <property type="protein sequence ID" value="KAF9526314.1"/>
    <property type="molecule type" value="Genomic_DNA"/>
</dbReference>
<reference evidence="1" key="1">
    <citation type="submission" date="2020-11" db="EMBL/GenBank/DDBJ databases">
        <authorList>
            <consortium name="DOE Joint Genome Institute"/>
            <person name="Ahrendt S."/>
            <person name="Riley R."/>
            <person name="Andreopoulos W."/>
            <person name="Labutti K."/>
            <person name="Pangilinan J."/>
            <person name="Ruiz-Duenas F.J."/>
            <person name="Barrasa J.M."/>
            <person name="Sanchez-Garcia M."/>
            <person name="Camarero S."/>
            <person name="Miyauchi S."/>
            <person name="Serrano A."/>
            <person name="Linde D."/>
            <person name="Babiker R."/>
            <person name="Drula E."/>
            <person name="Ayuso-Fernandez I."/>
            <person name="Pacheco R."/>
            <person name="Padilla G."/>
            <person name="Ferreira P."/>
            <person name="Barriuso J."/>
            <person name="Kellner H."/>
            <person name="Castanera R."/>
            <person name="Alfaro M."/>
            <person name="Ramirez L."/>
            <person name="Pisabarro A.G."/>
            <person name="Kuo A."/>
            <person name="Tritt A."/>
            <person name="Lipzen A."/>
            <person name="He G."/>
            <person name="Yan M."/>
            <person name="Ng V."/>
            <person name="Cullen D."/>
            <person name="Martin F."/>
            <person name="Rosso M.-N."/>
            <person name="Henrissat B."/>
            <person name="Hibbett D."/>
            <person name="Martinez A.T."/>
            <person name="Grigoriev I.V."/>
        </authorList>
    </citation>
    <scope>NUCLEOTIDE SEQUENCE</scope>
    <source>
        <strain evidence="1">CBS 506.95</strain>
    </source>
</reference>
<evidence type="ECO:0008006" key="3">
    <source>
        <dbReference type="Google" id="ProtNLM"/>
    </source>
</evidence>
<keyword evidence="2" id="KW-1185">Reference proteome</keyword>
<dbReference type="AlphaFoldDB" id="A0A9P6ECK1"/>
<gene>
    <name evidence="1" type="ORF">CPB83DRAFT_493568</name>
</gene>
<evidence type="ECO:0000313" key="2">
    <source>
        <dbReference type="Proteomes" id="UP000807306"/>
    </source>
</evidence>
<accession>A0A9P6ECK1</accession>
<dbReference type="Proteomes" id="UP000807306">
    <property type="component" value="Unassembled WGS sequence"/>
</dbReference>
<evidence type="ECO:0000313" key="1">
    <source>
        <dbReference type="EMBL" id="KAF9526314.1"/>
    </source>
</evidence>
<comment type="caution">
    <text evidence="1">The sequence shown here is derived from an EMBL/GenBank/DDBJ whole genome shotgun (WGS) entry which is preliminary data.</text>
</comment>